<dbReference type="PROSITE" id="PS51087">
    <property type="entry name" value="APAG"/>
    <property type="match status" value="1"/>
</dbReference>
<feature type="domain" description="ApaG" evidence="2">
    <location>
        <begin position="1"/>
        <end position="125"/>
    </location>
</feature>
<reference evidence="3" key="1">
    <citation type="submission" date="2018-05" db="EMBL/GenBank/DDBJ databases">
        <authorList>
            <person name="Lanie J.A."/>
            <person name="Ng W.-L."/>
            <person name="Kazmierczak K.M."/>
            <person name="Andrzejewski T.M."/>
            <person name="Davidsen T.M."/>
            <person name="Wayne K.J."/>
            <person name="Tettelin H."/>
            <person name="Glass J.I."/>
            <person name="Rusch D."/>
            <person name="Podicherti R."/>
            <person name="Tsui H.-C.T."/>
            <person name="Winkler M.E."/>
        </authorList>
    </citation>
    <scope>NUCLEOTIDE SEQUENCE</scope>
</reference>
<dbReference type="NCBIfam" id="NF003967">
    <property type="entry name" value="PRK05461.1"/>
    <property type="match status" value="1"/>
</dbReference>
<gene>
    <name evidence="3" type="ORF">METZ01_LOCUS183219</name>
</gene>
<dbReference type="GO" id="GO:0070987">
    <property type="term" value="P:error-free translesion synthesis"/>
    <property type="evidence" value="ECO:0007669"/>
    <property type="project" value="TreeGrafter"/>
</dbReference>
<accession>A0A382CWC6</accession>
<dbReference type="PANTHER" id="PTHR14289:SF16">
    <property type="entry name" value="POLYMERASE DELTA-INTERACTING PROTEIN 2"/>
    <property type="match status" value="1"/>
</dbReference>
<dbReference type="InterPro" id="IPR036767">
    <property type="entry name" value="ApaG_sf"/>
</dbReference>
<dbReference type="HAMAP" id="MF_00791">
    <property type="entry name" value="ApaG"/>
    <property type="match status" value="1"/>
</dbReference>
<proteinExistence type="inferred from homology"/>
<organism evidence="3">
    <name type="scientific">marine metagenome</name>
    <dbReference type="NCBI Taxonomy" id="408172"/>
    <lineage>
        <taxon>unclassified sequences</taxon>
        <taxon>metagenomes</taxon>
        <taxon>ecological metagenomes</taxon>
    </lineage>
</organism>
<evidence type="ECO:0000256" key="1">
    <source>
        <dbReference type="ARBA" id="ARBA00017693"/>
    </source>
</evidence>
<dbReference type="Pfam" id="PF04379">
    <property type="entry name" value="DUF525"/>
    <property type="match status" value="1"/>
</dbReference>
<dbReference type="EMBL" id="UINC01036424">
    <property type="protein sequence ID" value="SVB30365.1"/>
    <property type="molecule type" value="Genomic_DNA"/>
</dbReference>
<evidence type="ECO:0000259" key="2">
    <source>
        <dbReference type="PROSITE" id="PS51087"/>
    </source>
</evidence>
<dbReference type="PANTHER" id="PTHR14289">
    <property type="entry name" value="F-BOX ONLY PROTEIN 3"/>
    <property type="match status" value="1"/>
</dbReference>
<dbReference type="Gene3D" id="2.60.40.1470">
    <property type="entry name" value="ApaG domain"/>
    <property type="match status" value="1"/>
</dbReference>
<protein>
    <recommendedName>
        <fullName evidence="1">Protein ApaG</fullName>
    </recommendedName>
</protein>
<dbReference type="InterPro" id="IPR023065">
    <property type="entry name" value="Uncharacterised_ApaG"/>
</dbReference>
<dbReference type="SUPFAM" id="SSF110069">
    <property type="entry name" value="ApaG-like"/>
    <property type="match status" value="1"/>
</dbReference>
<dbReference type="InterPro" id="IPR007474">
    <property type="entry name" value="ApaG_domain"/>
</dbReference>
<sequence>MALLYNIEVSVESTYVAEHSEPEEDRFVFAYTITLVNRGSVSAQLLSRHWVITDADSQVEEVRGDGVVGEQPVLKPGEGFRYTSGAVIETPVGTMQGSYQMVAADGQQFDAAIPEFVLSAPRTLH</sequence>
<name>A0A382CWC6_9ZZZZ</name>
<evidence type="ECO:0000313" key="3">
    <source>
        <dbReference type="EMBL" id="SVB30365.1"/>
    </source>
</evidence>
<dbReference type="AlphaFoldDB" id="A0A382CWC6"/>